<comment type="similarity">
    <text evidence="7">Belongs to the carbohydrate kinase PfkB family. LacC subfamily.</text>
</comment>
<dbReference type="EC" id="2.7.1.144" evidence="7"/>
<comment type="catalytic activity">
    <reaction evidence="6 8">
        <text>beta-D-fructose 1-phosphate + ATP = beta-D-fructose 1,6-bisphosphate + ADP + H(+)</text>
        <dbReference type="Rhea" id="RHEA:14213"/>
        <dbReference type="ChEBI" id="CHEBI:15378"/>
        <dbReference type="ChEBI" id="CHEBI:30616"/>
        <dbReference type="ChEBI" id="CHEBI:32966"/>
        <dbReference type="ChEBI" id="CHEBI:138881"/>
        <dbReference type="ChEBI" id="CHEBI:456216"/>
        <dbReference type="EC" id="2.7.1.56"/>
    </reaction>
</comment>
<evidence type="ECO:0000259" key="9">
    <source>
        <dbReference type="Pfam" id="PF00294"/>
    </source>
</evidence>
<keyword evidence="2 7" id="KW-0808">Transferase</keyword>
<comment type="caution">
    <text evidence="10">The sequence shown here is derived from an EMBL/GenBank/DDBJ whole genome shotgun (WGS) entry which is preliminary data.</text>
</comment>
<dbReference type="Pfam" id="PF00294">
    <property type="entry name" value="PfkB"/>
    <property type="match status" value="1"/>
</dbReference>
<reference evidence="10 11" key="1">
    <citation type="submission" date="2024-06" db="EMBL/GenBank/DDBJ databases">
        <title>Genomic Encyclopedia of Type Strains, Phase IV (KMG-IV): sequencing the most valuable type-strain genomes for metagenomic binning, comparative biology and taxonomic classification.</title>
        <authorList>
            <person name="Goeker M."/>
        </authorList>
    </citation>
    <scope>NUCLEOTIDE SEQUENCE [LARGE SCALE GENOMIC DNA]</scope>
    <source>
        <strain evidence="10 11">DSM 23520</strain>
    </source>
</reference>
<dbReference type="Proteomes" id="UP001549167">
    <property type="component" value="Unassembled WGS sequence"/>
</dbReference>
<evidence type="ECO:0000256" key="4">
    <source>
        <dbReference type="ARBA" id="ARBA00022777"/>
    </source>
</evidence>
<evidence type="ECO:0000256" key="6">
    <source>
        <dbReference type="ARBA" id="ARBA00047745"/>
    </source>
</evidence>
<dbReference type="EMBL" id="JBEPMX010000012">
    <property type="protein sequence ID" value="MET3684112.1"/>
    <property type="molecule type" value="Genomic_DNA"/>
</dbReference>
<gene>
    <name evidence="10" type="ORF">ABID56_002238</name>
</gene>
<comment type="similarity">
    <text evidence="1">Belongs to the carbohydrate kinase pfkB family.</text>
</comment>
<dbReference type="InterPro" id="IPR017583">
    <property type="entry name" value="Tagatose/fructose_Pkinase"/>
</dbReference>
<organism evidence="10 11">
    <name type="scientific">Alkalibacillus flavidus</name>
    <dbReference type="NCBI Taxonomy" id="546021"/>
    <lineage>
        <taxon>Bacteria</taxon>
        <taxon>Bacillati</taxon>
        <taxon>Bacillota</taxon>
        <taxon>Bacilli</taxon>
        <taxon>Bacillales</taxon>
        <taxon>Bacillaceae</taxon>
        <taxon>Alkalibacillus</taxon>
    </lineage>
</organism>
<evidence type="ECO:0000256" key="1">
    <source>
        <dbReference type="ARBA" id="ARBA00005380"/>
    </source>
</evidence>
<keyword evidence="11" id="KW-1185">Reference proteome</keyword>
<comment type="catalytic activity">
    <reaction evidence="7">
        <text>D-tagatofuranose 6-phosphate + ATP = D-tagatofuranose 1,6-bisphosphate + ADP + H(+)</text>
        <dbReference type="Rhea" id="RHEA:12420"/>
        <dbReference type="ChEBI" id="CHEBI:15378"/>
        <dbReference type="ChEBI" id="CHEBI:30616"/>
        <dbReference type="ChEBI" id="CHEBI:58694"/>
        <dbReference type="ChEBI" id="CHEBI:58695"/>
        <dbReference type="ChEBI" id="CHEBI:456216"/>
        <dbReference type="EC" id="2.7.1.144"/>
    </reaction>
</comment>
<evidence type="ECO:0000256" key="7">
    <source>
        <dbReference type="PIRNR" id="PIRNR000535"/>
    </source>
</evidence>
<evidence type="ECO:0000256" key="2">
    <source>
        <dbReference type="ARBA" id="ARBA00022679"/>
    </source>
</evidence>
<keyword evidence="5 7" id="KW-0067">ATP-binding</keyword>
<dbReference type="PANTHER" id="PTHR46566:SF2">
    <property type="entry name" value="ATP-DEPENDENT 6-PHOSPHOFRUCTOKINASE ISOZYME 2"/>
    <property type="match status" value="1"/>
</dbReference>
<keyword evidence="7" id="KW-0423">Lactose metabolism</keyword>
<sequence>MTKPLTVTLNPALDKTISLSEFQVGGLNRLETMPILDPGGKGVNVAKVLKQLNITPHATGFTAGSTGKTIGHALDQLDIHHNFQEVTGDVRTNLKIVDQSQGVTTEINEPGFTVDHNDLQALQEKLTSLLPETTYVVLGGSTPSGIGDHQYKEFINLAHEYGVKTILDASGPALKEGLRAKPFAIKPNIHELEELYDTTFESTESIVQACRDIVADGVNMVVVSLGGDGALFINEDQAYLVKPFPITPQSTVGAGDSMVGAMVYALTQGYDFETLAKWATTAGTITASKAGTTVCTLDEIQTHVSSVTVESIDLTKIGRLET</sequence>
<dbReference type="CDD" id="cd01164">
    <property type="entry name" value="FruK_PfkB_like"/>
    <property type="match status" value="1"/>
</dbReference>
<dbReference type="InterPro" id="IPR002173">
    <property type="entry name" value="Carboh/pur_kinase_PfkB_CS"/>
</dbReference>
<dbReference type="InterPro" id="IPR029056">
    <property type="entry name" value="Ribokinase-like"/>
</dbReference>
<dbReference type="NCBIfam" id="TIGR03828">
    <property type="entry name" value="pfkB"/>
    <property type="match status" value="1"/>
</dbReference>
<evidence type="ECO:0000256" key="3">
    <source>
        <dbReference type="ARBA" id="ARBA00022741"/>
    </source>
</evidence>
<evidence type="ECO:0000313" key="10">
    <source>
        <dbReference type="EMBL" id="MET3684112.1"/>
    </source>
</evidence>
<comment type="pathway">
    <text evidence="7">Carbohydrate metabolism; D-tagatose 6-phosphate degradation; D-glyceraldehyde 3-phosphate and glycerone phosphate from D-tagatose 6-phosphate: step 1/2.</text>
</comment>
<dbReference type="NCBIfam" id="TIGR03168">
    <property type="entry name" value="1-PFK"/>
    <property type="match status" value="1"/>
</dbReference>
<feature type="domain" description="Carbohydrate kinase PfkB" evidence="9">
    <location>
        <begin position="9"/>
        <end position="295"/>
    </location>
</feature>
<dbReference type="PROSITE" id="PS00584">
    <property type="entry name" value="PFKB_KINASES_2"/>
    <property type="match status" value="1"/>
</dbReference>
<keyword evidence="3 7" id="KW-0547">Nucleotide-binding</keyword>
<comment type="function">
    <text evidence="8">Catalyzes the ATP-dependent phosphorylation of fructose-l-phosphate to fructose-l,6-bisphosphate.</text>
</comment>
<dbReference type="SUPFAM" id="SSF53613">
    <property type="entry name" value="Ribokinase-like"/>
    <property type="match status" value="1"/>
</dbReference>
<accession>A0ABV2KWZ9</accession>
<dbReference type="InterPro" id="IPR011611">
    <property type="entry name" value="PfkB_dom"/>
</dbReference>
<keyword evidence="4 8" id="KW-0418">Kinase</keyword>
<dbReference type="PANTHER" id="PTHR46566">
    <property type="entry name" value="1-PHOSPHOFRUCTOKINASE-RELATED"/>
    <property type="match status" value="1"/>
</dbReference>
<dbReference type="Gene3D" id="3.40.1190.20">
    <property type="match status" value="1"/>
</dbReference>
<dbReference type="GO" id="GO:0008662">
    <property type="term" value="F:1-phosphofructokinase activity"/>
    <property type="evidence" value="ECO:0007669"/>
    <property type="project" value="UniProtKB-EC"/>
</dbReference>
<dbReference type="PIRSF" id="PIRSF000535">
    <property type="entry name" value="1PFK/6PFK/LacC"/>
    <property type="match status" value="1"/>
</dbReference>
<protein>
    <recommendedName>
        <fullName evidence="7">Tagatose-6-phosphate kinase</fullName>
        <ecNumber evidence="7">2.7.1.144</ecNumber>
    </recommendedName>
</protein>
<proteinExistence type="inferred from homology"/>
<evidence type="ECO:0000256" key="5">
    <source>
        <dbReference type="ARBA" id="ARBA00022840"/>
    </source>
</evidence>
<name>A0ABV2KWZ9_9BACI</name>
<evidence type="ECO:0000256" key="8">
    <source>
        <dbReference type="RuleBase" id="RU369061"/>
    </source>
</evidence>
<dbReference type="InterPro" id="IPR022463">
    <property type="entry name" value="1-PFruKinase"/>
</dbReference>
<evidence type="ECO:0000313" key="11">
    <source>
        <dbReference type="Proteomes" id="UP001549167"/>
    </source>
</evidence>
<dbReference type="RefSeq" id="WP_354221155.1">
    <property type="nucleotide sequence ID" value="NZ_JBEPMX010000012.1"/>
</dbReference>